<keyword evidence="2" id="KW-1185">Reference proteome</keyword>
<sequence length="164" mass="18209">MAHSQEDPLTLFEWIDTSPYAERVNQVDEPVRAHLIGLGRIKKVRGDWSPEKVERVNGRLVSSTWRITDGESSADMFDEAVAGIEARDDARALFACSGRACGASVQWANMVFGQRILYGTEASQHYSVYALGAEGESGYRVAVYAAARTSKRQYLHTEIVILEP</sequence>
<evidence type="ECO:0000313" key="1">
    <source>
        <dbReference type="EMBL" id="TCO77824.1"/>
    </source>
</evidence>
<evidence type="ECO:0000313" key="2">
    <source>
        <dbReference type="Proteomes" id="UP000294980"/>
    </source>
</evidence>
<organism evidence="1 2">
    <name type="scientific">Chromatocurvus halotolerans</name>
    <dbReference type="NCBI Taxonomy" id="1132028"/>
    <lineage>
        <taxon>Bacteria</taxon>
        <taxon>Pseudomonadati</taxon>
        <taxon>Pseudomonadota</taxon>
        <taxon>Gammaproteobacteria</taxon>
        <taxon>Cellvibrionales</taxon>
        <taxon>Halieaceae</taxon>
        <taxon>Chromatocurvus</taxon>
    </lineage>
</organism>
<dbReference type="AlphaFoldDB" id="A0A4R2KV78"/>
<accession>A0A4R2KV78</accession>
<protein>
    <submittedName>
        <fullName evidence="1">Uncharacterized protein DUF4892</fullName>
    </submittedName>
</protein>
<gene>
    <name evidence="1" type="ORF">EV688_102281</name>
</gene>
<dbReference type="Proteomes" id="UP000294980">
    <property type="component" value="Unassembled WGS sequence"/>
</dbReference>
<name>A0A4R2KV78_9GAMM</name>
<dbReference type="InterPro" id="IPR032608">
    <property type="entry name" value="DUF4892"/>
</dbReference>
<proteinExistence type="predicted"/>
<dbReference type="RefSeq" id="WP_240624203.1">
    <property type="nucleotide sequence ID" value="NZ_QQSW01000001.1"/>
</dbReference>
<reference evidence="1 2" key="1">
    <citation type="submission" date="2019-03" db="EMBL/GenBank/DDBJ databases">
        <title>Genomic Encyclopedia of Type Strains, Phase IV (KMG-IV): sequencing the most valuable type-strain genomes for metagenomic binning, comparative biology and taxonomic classification.</title>
        <authorList>
            <person name="Goeker M."/>
        </authorList>
    </citation>
    <scope>NUCLEOTIDE SEQUENCE [LARGE SCALE GENOMIC DNA]</scope>
    <source>
        <strain evidence="1 2">DSM 23344</strain>
    </source>
</reference>
<comment type="caution">
    <text evidence="1">The sequence shown here is derived from an EMBL/GenBank/DDBJ whole genome shotgun (WGS) entry which is preliminary data.</text>
</comment>
<dbReference type="Pfam" id="PF16234">
    <property type="entry name" value="DUF4892"/>
    <property type="match status" value="1"/>
</dbReference>
<dbReference type="EMBL" id="SLWX01000002">
    <property type="protein sequence ID" value="TCO77824.1"/>
    <property type="molecule type" value="Genomic_DNA"/>
</dbReference>